<gene>
    <name evidence="1" type="ORF">ACAOBT_LOCUS24754</name>
</gene>
<keyword evidence="2" id="KW-1185">Reference proteome</keyword>
<name>A0A9P0PU62_ACAOB</name>
<evidence type="ECO:0000313" key="2">
    <source>
        <dbReference type="Proteomes" id="UP001152888"/>
    </source>
</evidence>
<sequence length="68" mass="7647">MVLQANSTAHQTNNTAHQINNMAHQINNMAHQQLEVNLELVASNSTNRTEHLFSSTMLLVHCTEHQVV</sequence>
<reference evidence="1" key="1">
    <citation type="submission" date="2022-03" db="EMBL/GenBank/DDBJ databases">
        <authorList>
            <person name="Sayadi A."/>
        </authorList>
    </citation>
    <scope>NUCLEOTIDE SEQUENCE</scope>
</reference>
<dbReference type="AlphaFoldDB" id="A0A9P0PU62"/>
<protein>
    <submittedName>
        <fullName evidence="1">Uncharacterized protein</fullName>
    </submittedName>
</protein>
<accession>A0A9P0PU62</accession>
<dbReference type="OrthoDB" id="6629557at2759"/>
<organism evidence="1 2">
    <name type="scientific">Acanthoscelides obtectus</name>
    <name type="common">Bean weevil</name>
    <name type="synonym">Bruchus obtectus</name>
    <dbReference type="NCBI Taxonomy" id="200917"/>
    <lineage>
        <taxon>Eukaryota</taxon>
        <taxon>Metazoa</taxon>
        <taxon>Ecdysozoa</taxon>
        <taxon>Arthropoda</taxon>
        <taxon>Hexapoda</taxon>
        <taxon>Insecta</taxon>
        <taxon>Pterygota</taxon>
        <taxon>Neoptera</taxon>
        <taxon>Endopterygota</taxon>
        <taxon>Coleoptera</taxon>
        <taxon>Polyphaga</taxon>
        <taxon>Cucujiformia</taxon>
        <taxon>Chrysomeloidea</taxon>
        <taxon>Chrysomelidae</taxon>
        <taxon>Bruchinae</taxon>
        <taxon>Bruchini</taxon>
        <taxon>Acanthoscelides</taxon>
    </lineage>
</organism>
<dbReference type="EMBL" id="CAKOFQ010007350">
    <property type="protein sequence ID" value="CAH1999032.1"/>
    <property type="molecule type" value="Genomic_DNA"/>
</dbReference>
<proteinExistence type="predicted"/>
<evidence type="ECO:0000313" key="1">
    <source>
        <dbReference type="EMBL" id="CAH1999032.1"/>
    </source>
</evidence>
<comment type="caution">
    <text evidence="1">The sequence shown here is derived from an EMBL/GenBank/DDBJ whole genome shotgun (WGS) entry which is preliminary data.</text>
</comment>
<dbReference type="Proteomes" id="UP001152888">
    <property type="component" value="Unassembled WGS sequence"/>
</dbReference>